<dbReference type="Proteomes" id="UP000625568">
    <property type="component" value="Chromosome 3"/>
</dbReference>
<keyword evidence="3" id="KW-1185">Reference proteome</keyword>
<name>A0A892IGX5_9BURK</name>
<organism evidence="2 3">
    <name type="scientific">Burkholderia dolosa</name>
    <dbReference type="NCBI Taxonomy" id="152500"/>
    <lineage>
        <taxon>Bacteria</taxon>
        <taxon>Pseudomonadati</taxon>
        <taxon>Pseudomonadota</taxon>
        <taxon>Betaproteobacteria</taxon>
        <taxon>Burkholderiales</taxon>
        <taxon>Burkholderiaceae</taxon>
        <taxon>Burkholderia</taxon>
        <taxon>Burkholderia cepacia complex</taxon>
    </lineage>
</organism>
<feature type="region of interest" description="Disordered" evidence="1">
    <location>
        <begin position="131"/>
        <end position="168"/>
    </location>
</feature>
<dbReference type="Pfam" id="PF06995">
    <property type="entry name" value="Phage_P2_GpU"/>
    <property type="match status" value="1"/>
</dbReference>
<feature type="compositionally biased region" description="Basic residues" evidence="1">
    <location>
        <begin position="159"/>
        <end position="168"/>
    </location>
</feature>
<dbReference type="EMBL" id="CP069484">
    <property type="protein sequence ID" value="QRO81438.1"/>
    <property type="molecule type" value="Genomic_DNA"/>
</dbReference>
<dbReference type="InterPro" id="IPR009734">
    <property type="entry name" value="Myoviridae_GpU"/>
</dbReference>
<accession>A0A892IGX5</accession>
<sequence length="168" mass="18006">MLLSLGQFVFSTLSAPFSEMQRRRSWKYASNSRVGARNARQYTGEGDDTFTLQGMIATGVLGSPISMDLLAEMASTGDAYVLVDGRGVVYGAYEIDELNETHSYFTILGVPQKIEFTLTITRVDDRALAASVDGGSATSEPTNGSLDKASPGATPPYVKPKKPKAKKG</sequence>
<feature type="compositionally biased region" description="Polar residues" evidence="1">
    <location>
        <begin position="136"/>
        <end position="145"/>
    </location>
</feature>
<reference evidence="2 3" key="1">
    <citation type="submission" date="2021-02" db="EMBL/GenBank/DDBJ databases">
        <title>FDA dAtabase for Regulatory Grade micrObial Sequences (FDA-ARGOS): Supporting development and validation of Infectious Disease Dx tests.</title>
        <authorList>
            <person name="Minogue T."/>
            <person name="Wolcott M."/>
            <person name="Wasieloski L."/>
            <person name="Aguilar W."/>
            <person name="Moore D."/>
            <person name="Jaissle J."/>
            <person name="Tallon L."/>
            <person name="Sadzewicz L."/>
            <person name="Zhao X."/>
            <person name="Boylan J."/>
            <person name="Ott S."/>
            <person name="Bowen H."/>
            <person name="Vavikolanu K."/>
            <person name="Mehta A."/>
            <person name="Aluvathingal J."/>
            <person name="Nadendla S."/>
            <person name="Yan Y."/>
            <person name="Sichtig H."/>
        </authorList>
    </citation>
    <scope>NUCLEOTIDE SEQUENCE [LARGE SCALE GENOMIC DNA]</scope>
    <source>
        <strain evidence="2 3">FDAARGOS_1272</strain>
    </source>
</reference>
<dbReference type="RefSeq" id="WP_006767226.1">
    <property type="nucleotide sequence ID" value="NZ_CABVPR010000077.1"/>
</dbReference>
<evidence type="ECO:0000313" key="3">
    <source>
        <dbReference type="Proteomes" id="UP000625568"/>
    </source>
</evidence>
<dbReference type="GeneID" id="93131148"/>
<dbReference type="AlphaFoldDB" id="A0A892IGX5"/>
<proteinExistence type="predicted"/>
<evidence type="ECO:0000256" key="1">
    <source>
        <dbReference type="SAM" id="MobiDB-lite"/>
    </source>
</evidence>
<gene>
    <name evidence="2" type="ORF">I6K02_27160</name>
</gene>
<evidence type="ECO:0000313" key="2">
    <source>
        <dbReference type="EMBL" id="QRO81438.1"/>
    </source>
</evidence>
<protein>
    <submittedName>
        <fullName evidence="2">Phage tail protein</fullName>
    </submittedName>
</protein>